<reference evidence="2" key="1">
    <citation type="submission" date="2019-03" db="EMBL/GenBank/DDBJ databases">
        <title>Lake Tanganyika Metagenome-Assembled Genomes (MAGs).</title>
        <authorList>
            <person name="Tran P."/>
        </authorList>
    </citation>
    <scope>NUCLEOTIDE SEQUENCE</scope>
    <source>
        <strain evidence="2">K_DeepCast_65m_m2_066</strain>
    </source>
</reference>
<dbReference type="InterPro" id="IPR034660">
    <property type="entry name" value="DinB/YfiT-like"/>
</dbReference>
<comment type="caution">
    <text evidence="2">The sequence shown here is derived from an EMBL/GenBank/DDBJ whole genome shotgun (WGS) entry which is preliminary data.</text>
</comment>
<evidence type="ECO:0000313" key="3">
    <source>
        <dbReference type="Proteomes" id="UP000712673"/>
    </source>
</evidence>
<accession>A0A938B1V8</accession>
<dbReference type="AlphaFoldDB" id="A0A938B1V8"/>
<feature type="domain" description="DinB-like" evidence="1">
    <location>
        <begin position="47"/>
        <end position="166"/>
    </location>
</feature>
<dbReference type="Pfam" id="PF12867">
    <property type="entry name" value="DinB_2"/>
    <property type="match status" value="1"/>
</dbReference>
<gene>
    <name evidence="2" type="ORF">FJZ47_16505</name>
</gene>
<evidence type="ECO:0000313" key="2">
    <source>
        <dbReference type="EMBL" id="MBM3225387.1"/>
    </source>
</evidence>
<proteinExistence type="predicted"/>
<dbReference type="Proteomes" id="UP000712673">
    <property type="component" value="Unassembled WGS sequence"/>
</dbReference>
<organism evidence="2 3">
    <name type="scientific">Tectimicrobiota bacterium</name>
    <dbReference type="NCBI Taxonomy" id="2528274"/>
    <lineage>
        <taxon>Bacteria</taxon>
        <taxon>Pseudomonadati</taxon>
        <taxon>Nitrospinota/Tectimicrobiota group</taxon>
        <taxon>Candidatus Tectimicrobiota</taxon>
    </lineage>
</organism>
<dbReference type="Gene3D" id="1.20.120.450">
    <property type="entry name" value="dinb family like domain"/>
    <property type="match status" value="1"/>
</dbReference>
<evidence type="ECO:0000259" key="1">
    <source>
        <dbReference type="Pfam" id="PF12867"/>
    </source>
</evidence>
<dbReference type="InterPro" id="IPR024775">
    <property type="entry name" value="DinB-like"/>
</dbReference>
<dbReference type="EMBL" id="VGLS01000560">
    <property type="protein sequence ID" value="MBM3225387.1"/>
    <property type="molecule type" value="Genomic_DNA"/>
</dbReference>
<protein>
    <submittedName>
        <fullName evidence="2">DinB family protein</fullName>
    </submittedName>
</protein>
<name>A0A938B1V8_UNCTE</name>
<dbReference type="SUPFAM" id="SSF109854">
    <property type="entry name" value="DinB/YfiT-like putative metalloenzymes"/>
    <property type="match status" value="1"/>
</dbReference>
<sequence>MDACDTCVFVYADVNAKALPERLAAFGRRYRERLLPLNQPPEWRTILRTRPATDLWSALEYACHLRDVFLMLRERLYTVLVEDKPVLASMYREQRVFLARYQEQGPEVVTAQLATAAQLLAQAFAVLDDAQLARLCVYPFPRPSERPLLWVGQHAVHEGEHHLRDIASVLTRVRAMQ</sequence>